<dbReference type="GO" id="GO:0005769">
    <property type="term" value="C:early endosome"/>
    <property type="evidence" value="ECO:0007669"/>
    <property type="project" value="TreeGrafter"/>
</dbReference>
<dbReference type="Proteomes" id="UP000001568">
    <property type="component" value="Chromosome 13"/>
</dbReference>
<feature type="region of interest" description="Disordered" evidence="1">
    <location>
        <begin position="1"/>
        <end position="20"/>
    </location>
</feature>
<reference evidence="3 4" key="1">
    <citation type="journal article" date="2007" name="Proc. Natl. Acad. Sci. U.S.A.">
        <title>The tiny eukaryote Ostreococcus provides genomic insights into the paradox of plankton speciation.</title>
        <authorList>
            <person name="Palenik B."/>
            <person name="Grimwood J."/>
            <person name="Aerts A."/>
            <person name="Rouze P."/>
            <person name="Salamov A."/>
            <person name="Putnam N."/>
            <person name="Dupont C."/>
            <person name="Jorgensen R."/>
            <person name="Derelle E."/>
            <person name="Rombauts S."/>
            <person name="Zhou K."/>
            <person name="Otillar R."/>
            <person name="Merchant S.S."/>
            <person name="Podell S."/>
            <person name="Gaasterland T."/>
            <person name="Napoli C."/>
            <person name="Gendler K."/>
            <person name="Manuell A."/>
            <person name="Tai V."/>
            <person name="Vallon O."/>
            <person name="Piganeau G."/>
            <person name="Jancek S."/>
            <person name="Heijde M."/>
            <person name="Jabbari K."/>
            <person name="Bowler C."/>
            <person name="Lohr M."/>
            <person name="Robbens S."/>
            <person name="Werner G."/>
            <person name="Dubchak I."/>
            <person name="Pazour G.J."/>
            <person name="Ren Q."/>
            <person name="Paulsen I."/>
            <person name="Delwiche C."/>
            <person name="Schmutz J."/>
            <person name="Rokhsar D."/>
            <person name="Van de Peer Y."/>
            <person name="Moreau H."/>
            <person name="Grigoriev I.V."/>
        </authorList>
    </citation>
    <scope>NUCLEOTIDE SEQUENCE [LARGE SCALE GENOMIC DNA]</scope>
    <source>
        <strain evidence="3 4">CCE9901</strain>
    </source>
</reference>
<dbReference type="OrthoDB" id="10526785at2759"/>
<gene>
    <name evidence="3" type="ORF">OSTLU_93573</name>
</gene>
<dbReference type="OMA" id="YVETFHA"/>
<dbReference type="InterPro" id="IPR003123">
    <property type="entry name" value="VPS9"/>
</dbReference>
<feature type="domain" description="VPS9" evidence="2">
    <location>
        <begin position="342"/>
        <end position="483"/>
    </location>
</feature>
<dbReference type="GO" id="GO:0000149">
    <property type="term" value="F:SNARE binding"/>
    <property type="evidence" value="ECO:0007669"/>
    <property type="project" value="TreeGrafter"/>
</dbReference>
<dbReference type="PANTHER" id="PTHR24170">
    <property type="entry name" value="ANKYRIN REPEAT DOMAIN-CONTAINING PROTEIN 27"/>
    <property type="match status" value="1"/>
</dbReference>
<evidence type="ECO:0000259" key="2">
    <source>
        <dbReference type="PROSITE" id="PS51205"/>
    </source>
</evidence>
<dbReference type="STRING" id="436017.A4S654"/>
<sequence>MTSDDANEDDARRRPSSDVIDELASLFLDEDYANRRRVVDDASTSKDDANTPARRGESSPLMRSSSATTPARRTAPPATVRGWFSELWRSLLAEDDDEWADARRGRGGTPTGARAIENIDLGMEQEMEVVLRKTATPASSERLRRTSSSFGNRRRSSGSGGGGYFFGDDEDEIVRSSSSSSDEEVSSRFVARDLPDVFPGKKVMTVGEGVMDEIAAESQRLWGAPNAFVTADDCRRAVRSLAEAKVVCAAMDERLEAWVVKTRVRDADGEMFDGDDLLEYWRRRAKDMCEVFLKTLVNVGGRLESCSTTPKHRDSLLRVVEGYVTGGVQRKLFKVGIHPKFAREDEFTAIRLEQLASLPIDALGLEVERYAKVVDDEDIIASLSSLGDLSSPSHMATRLVDVSTRIRQAGGDEDDPMNADDLLLVLLALVARAKPERAYSLVRYVETFHALVSNAHKGEEGFALANFSGAVRYARGDACGAIIEKSSTARLEHTQ</sequence>
<dbReference type="PROSITE" id="PS51205">
    <property type="entry name" value="VPS9"/>
    <property type="match status" value="1"/>
</dbReference>
<dbReference type="InterPro" id="IPR051248">
    <property type="entry name" value="UPF0507/Ank_repeat_27"/>
</dbReference>
<dbReference type="GO" id="GO:0005770">
    <property type="term" value="C:late endosome"/>
    <property type="evidence" value="ECO:0007669"/>
    <property type="project" value="TreeGrafter"/>
</dbReference>
<dbReference type="InterPro" id="IPR037191">
    <property type="entry name" value="VPS9_dom_sf"/>
</dbReference>
<dbReference type="SUPFAM" id="SSF109993">
    <property type="entry name" value="VPS9 domain"/>
    <property type="match status" value="1"/>
</dbReference>
<feature type="compositionally biased region" description="Low complexity" evidence="1">
    <location>
        <begin position="63"/>
        <end position="79"/>
    </location>
</feature>
<dbReference type="Pfam" id="PF02204">
    <property type="entry name" value="VPS9"/>
    <property type="match status" value="1"/>
</dbReference>
<dbReference type="Gramene" id="ABO99324">
    <property type="protein sequence ID" value="ABO99324"/>
    <property type="gene ID" value="OSTLU_93573"/>
</dbReference>
<keyword evidence="4" id="KW-1185">Reference proteome</keyword>
<dbReference type="AlphaFoldDB" id="A4S654"/>
<evidence type="ECO:0000256" key="1">
    <source>
        <dbReference type="SAM" id="MobiDB-lite"/>
    </source>
</evidence>
<dbReference type="HOGENOM" id="CLU_580544_0_0_1"/>
<feature type="compositionally biased region" description="Basic and acidic residues" evidence="1">
    <location>
        <begin position="37"/>
        <end position="57"/>
    </location>
</feature>
<dbReference type="EMBL" id="CP000593">
    <property type="protein sequence ID" value="ABO99324.1"/>
    <property type="molecule type" value="Genomic_DNA"/>
</dbReference>
<protein>
    <recommendedName>
        <fullName evidence="2">VPS9 domain-containing protein</fullName>
    </recommendedName>
</protein>
<feature type="region of interest" description="Disordered" evidence="1">
    <location>
        <begin position="37"/>
        <end position="79"/>
    </location>
</feature>
<evidence type="ECO:0000313" key="4">
    <source>
        <dbReference type="Proteomes" id="UP000001568"/>
    </source>
</evidence>
<dbReference type="GO" id="GO:0030133">
    <property type="term" value="C:transport vesicle"/>
    <property type="evidence" value="ECO:0007669"/>
    <property type="project" value="TreeGrafter"/>
</dbReference>
<dbReference type="GO" id="GO:0097422">
    <property type="term" value="C:tubular endosome"/>
    <property type="evidence" value="ECO:0007669"/>
    <property type="project" value="TreeGrafter"/>
</dbReference>
<dbReference type="GeneID" id="5005093"/>
<dbReference type="PANTHER" id="PTHR24170:SF1">
    <property type="entry name" value="DOMAIN PROTEIN, PUTATIVE (AFU_ORTHOLOGUE AFUA_1G09870)-RELATED"/>
    <property type="match status" value="1"/>
</dbReference>
<dbReference type="GO" id="GO:0005085">
    <property type="term" value="F:guanyl-nucleotide exchange factor activity"/>
    <property type="evidence" value="ECO:0007669"/>
    <property type="project" value="TreeGrafter"/>
</dbReference>
<dbReference type="Gene3D" id="1.20.1050.80">
    <property type="entry name" value="VPS9 domain"/>
    <property type="match status" value="1"/>
</dbReference>
<feature type="region of interest" description="Disordered" evidence="1">
    <location>
        <begin position="132"/>
        <end position="168"/>
    </location>
</feature>
<name>A4S654_OSTLU</name>
<evidence type="ECO:0000313" key="3">
    <source>
        <dbReference type="EMBL" id="ABO99324.1"/>
    </source>
</evidence>
<dbReference type="GO" id="GO:0005886">
    <property type="term" value="C:plasma membrane"/>
    <property type="evidence" value="ECO:0007669"/>
    <property type="project" value="TreeGrafter"/>
</dbReference>
<dbReference type="GO" id="GO:0045022">
    <property type="term" value="P:early endosome to late endosome transport"/>
    <property type="evidence" value="ECO:0007669"/>
    <property type="project" value="TreeGrafter"/>
</dbReference>
<dbReference type="KEGG" id="olu:OSTLU_93573"/>
<dbReference type="RefSeq" id="XP_001421031.1">
    <property type="nucleotide sequence ID" value="XM_001420994.1"/>
</dbReference>
<accession>A4S654</accession>
<organism evidence="3 4">
    <name type="scientific">Ostreococcus lucimarinus (strain CCE9901)</name>
    <dbReference type="NCBI Taxonomy" id="436017"/>
    <lineage>
        <taxon>Eukaryota</taxon>
        <taxon>Viridiplantae</taxon>
        <taxon>Chlorophyta</taxon>
        <taxon>Mamiellophyceae</taxon>
        <taxon>Mamiellales</taxon>
        <taxon>Bathycoccaceae</taxon>
        <taxon>Ostreococcus</taxon>
    </lineage>
</organism>
<proteinExistence type="predicted"/>